<proteinExistence type="inferred from homology"/>
<keyword evidence="6 8" id="KW-1133">Transmembrane helix</keyword>
<dbReference type="PANTHER" id="PTHR42893:SF46">
    <property type="entry name" value="PROTEIN DETOXIFICATION 44, CHLOROPLASTIC"/>
    <property type="match status" value="1"/>
</dbReference>
<dbReference type="Pfam" id="PF01554">
    <property type="entry name" value="MatE"/>
    <property type="match status" value="2"/>
</dbReference>
<feature type="transmembrane region" description="Helical" evidence="8">
    <location>
        <begin position="89"/>
        <end position="112"/>
    </location>
</feature>
<keyword evidence="7 8" id="KW-0472">Membrane</keyword>
<dbReference type="PANTHER" id="PTHR42893">
    <property type="entry name" value="PROTEIN DETOXIFICATION 44, CHLOROPLASTIC-RELATED"/>
    <property type="match status" value="1"/>
</dbReference>
<organism evidence="9 10">
    <name type="scientific">Paraconexibacter algicola</name>
    <dbReference type="NCBI Taxonomy" id="2133960"/>
    <lineage>
        <taxon>Bacteria</taxon>
        <taxon>Bacillati</taxon>
        <taxon>Actinomycetota</taxon>
        <taxon>Thermoleophilia</taxon>
        <taxon>Solirubrobacterales</taxon>
        <taxon>Paraconexibacteraceae</taxon>
        <taxon>Paraconexibacter</taxon>
    </lineage>
</organism>
<dbReference type="Proteomes" id="UP000240739">
    <property type="component" value="Unassembled WGS sequence"/>
</dbReference>
<feature type="transmembrane region" description="Helical" evidence="8">
    <location>
        <begin position="310"/>
        <end position="328"/>
    </location>
</feature>
<evidence type="ECO:0000256" key="2">
    <source>
        <dbReference type="ARBA" id="ARBA00010199"/>
    </source>
</evidence>
<evidence type="ECO:0000256" key="6">
    <source>
        <dbReference type="ARBA" id="ARBA00022989"/>
    </source>
</evidence>
<feature type="transmembrane region" description="Helical" evidence="8">
    <location>
        <begin position="402"/>
        <end position="420"/>
    </location>
</feature>
<accession>A0A2T4UJE9</accession>
<dbReference type="EMBL" id="PYYB01000001">
    <property type="protein sequence ID" value="PTL59366.1"/>
    <property type="molecule type" value="Genomic_DNA"/>
</dbReference>
<comment type="caution">
    <text evidence="9">The sequence shown here is derived from an EMBL/GenBank/DDBJ whole genome shotgun (WGS) entry which is preliminary data.</text>
</comment>
<dbReference type="InterPro" id="IPR044644">
    <property type="entry name" value="DinF-like"/>
</dbReference>
<evidence type="ECO:0000256" key="8">
    <source>
        <dbReference type="SAM" id="Phobius"/>
    </source>
</evidence>
<feature type="transmembrane region" description="Helical" evidence="8">
    <location>
        <begin position="237"/>
        <end position="256"/>
    </location>
</feature>
<sequence>MPGVLRSPHDREIVALALPALGALAAEPLYLLVDTAIVGHLGTRELAALALAASVLGVVTALCNFLAYGTTAQVARLSGAGEGDRAREIAAQAFWLSLGLGLLVALAVIALADPLVALLGGEGETADLAARYLRLSAIGLPAALLALGGQGFLRGVADLRTPLVILGVANLVNAILEVVLVYGLDTGLDGSALGTVVAQAGMGVAFAVLLLRGGGPGVSRRPRPDLLRPLLRMGGDIVVRTAALLGAFVLASAVVARAGEPSLAAHQIAFQLFVFLALTLDALAIAGQVLVGRRLGARDAAGAAAVGRRLVVLSAALGVAVALLLLAGRSLIPQAFTGDDAVLERAGALWPLFALLLPLGAVTFAFDGILIGAGDTRFLAGAMVLALLAFAPVALLALHRGWGVVGVWAGLNWLIVVRAASTGWRFRSGRWAVVGAR</sequence>
<feature type="transmembrane region" description="Helical" evidence="8">
    <location>
        <begin position="268"/>
        <end position="290"/>
    </location>
</feature>
<evidence type="ECO:0000256" key="4">
    <source>
        <dbReference type="ARBA" id="ARBA00022475"/>
    </source>
</evidence>
<keyword evidence="4" id="KW-1003">Cell membrane</keyword>
<evidence type="ECO:0000313" key="10">
    <source>
        <dbReference type="Proteomes" id="UP000240739"/>
    </source>
</evidence>
<dbReference type="GO" id="GO:0042910">
    <property type="term" value="F:xenobiotic transmembrane transporter activity"/>
    <property type="evidence" value="ECO:0007669"/>
    <property type="project" value="InterPro"/>
</dbReference>
<dbReference type="PIRSF" id="PIRSF006603">
    <property type="entry name" value="DinF"/>
    <property type="match status" value="1"/>
</dbReference>
<evidence type="ECO:0000256" key="3">
    <source>
        <dbReference type="ARBA" id="ARBA00022448"/>
    </source>
</evidence>
<dbReference type="GO" id="GO:0005886">
    <property type="term" value="C:plasma membrane"/>
    <property type="evidence" value="ECO:0007669"/>
    <property type="project" value="UniProtKB-SubCell"/>
</dbReference>
<name>A0A2T4UJE9_9ACTN</name>
<dbReference type="GO" id="GO:0015297">
    <property type="term" value="F:antiporter activity"/>
    <property type="evidence" value="ECO:0007669"/>
    <property type="project" value="InterPro"/>
</dbReference>
<dbReference type="InterPro" id="IPR002528">
    <property type="entry name" value="MATE_fam"/>
</dbReference>
<keyword evidence="3" id="KW-0813">Transport</keyword>
<evidence type="ECO:0000256" key="5">
    <source>
        <dbReference type="ARBA" id="ARBA00022692"/>
    </source>
</evidence>
<evidence type="ECO:0000256" key="7">
    <source>
        <dbReference type="ARBA" id="ARBA00023136"/>
    </source>
</evidence>
<comment type="similarity">
    <text evidence="2">Belongs to the multi antimicrobial extrusion (MATE) (TC 2.A.66.1) family.</text>
</comment>
<keyword evidence="10" id="KW-1185">Reference proteome</keyword>
<gene>
    <name evidence="9" type="ORF">C7Y72_06710</name>
</gene>
<dbReference type="InterPro" id="IPR048279">
    <property type="entry name" value="MdtK-like"/>
</dbReference>
<feature type="transmembrane region" description="Helical" evidence="8">
    <location>
        <begin position="190"/>
        <end position="211"/>
    </location>
</feature>
<feature type="transmembrane region" description="Helical" evidence="8">
    <location>
        <begin position="164"/>
        <end position="184"/>
    </location>
</feature>
<dbReference type="NCBIfam" id="TIGR00797">
    <property type="entry name" value="matE"/>
    <property type="match status" value="1"/>
</dbReference>
<comment type="subcellular location">
    <subcellularLocation>
        <location evidence="1">Cell membrane</location>
        <topology evidence="1">Multi-pass membrane protein</topology>
    </subcellularLocation>
</comment>
<reference evidence="9 10" key="1">
    <citation type="submission" date="2018-03" db="EMBL/GenBank/DDBJ databases">
        <title>Aquarubrobacter algicola gen. nov., sp. nov., a novel actinobacterium isolated from shallow eutrophic lake during the end of cyanobacterial harmful algal blooms.</title>
        <authorList>
            <person name="Chun S.J."/>
        </authorList>
    </citation>
    <scope>NUCLEOTIDE SEQUENCE [LARGE SCALE GENOMIC DNA]</scope>
    <source>
        <strain evidence="9 10">Seoho-28</strain>
    </source>
</reference>
<feature type="transmembrane region" description="Helical" evidence="8">
    <location>
        <begin position="378"/>
        <end position="396"/>
    </location>
</feature>
<feature type="transmembrane region" description="Helical" evidence="8">
    <location>
        <begin position="49"/>
        <end position="68"/>
    </location>
</feature>
<evidence type="ECO:0000313" key="9">
    <source>
        <dbReference type="EMBL" id="PTL59366.1"/>
    </source>
</evidence>
<keyword evidence="5 8" id="KW-0812">Transmembrane</keyword>
<feature type="transmembrane region" description="Helical" evidence="8">
    <location>
        <begin position="348"/>
        <end position="366"/>
    </location>
</feature>
<feature type="transmembrane region" description="Helical" evidence="8">
    <location>
        <begin position="132"/>
        <end position="152"/>
    </location>
</feature>
<evidence type="ECO:0000256" key="1">
    <source>
        <dbReference type="ARBA" id="ARBA00004651"/>
    </source>
</evidence>
<protein>
    <submittedName>
        <fullName evidence="9">MATE family efflux transporter</fullName>
    </submittedName>
</protein>
<dbReference type="AlphaFoldDB" id="A0A2T4UJE9"/>